<keyword evidence="1" id="KW-0812">Transmembrane</keyword>
<reference evidence="2 3" key="1">
    <citation type="submission" date="2014-12" db="EMBL/GenBank/DDBJ databases">
        <title>Draft genome sequence of Cohnella kolymensis strain B-2846.</title>
        <authorList>
            <person name="Karlyshev A.V."/>
            <person name="Kudryashova E.B."/>
        </authorList>
    </citation>
    <scope>NUCLEOTIDE SEQUENCE [LARGE SCALE GENOMIC DNA]</scope>
    <source>
        <strain evidence="2 3">VKM B-2846</strain>
    </source>
</reference>
<protein>
    <submittedName>
        <fullName evidence="2">Uncharacterized protein</fullName>
    </submittedName>
</protein>
<dbReference type="EMBL" id="JXAL01000006">
    <property type="protein sequence ID" value="KIL36722.1"/>
    <property type="molecule type" value="Genomic_DNA"/>
</dbReference>
<evidence type="ECO:0000313" key="2">
    <source>
        <dbReference type="EMBL" id="KIL36722.1"/>
    </source>
</evidence>
<accession>A0ABR5A6T0</accession>
<organism evidence="2 3">
    <name type="scientific">Cohnella kolymensis</name>
    <dbReference type="NCBI Taxonomy" id="1590652"/>
    <lineage>
        <taxon>Bacteria</taxon>
        <taxon>Bacillati</taxon>
        <taxon>Bacillota</taxon>
        <taxon>Bacilli</taxon>
        <taxon>Bacillales</taxon>
        <taxon>Paenibacillaceae</taxon>
        <taxon>Cohnella</taxon>
    </lineage>
</organism>
<keyword evidence="1" id="KW-1133">Transmembrane helix</keyword>
<keyword evidence="1" id="KW-0472">Membrane</keyword>
<name>A0ABR5A6T0_9BACL</name>
<proteinExistence type="predicted"/>
<gene>
    <name evidence="2" type="ORF">SD71_06935</name>
</gene>
<keyword evidence="3" id="KW-1185">Reference proteome</keyword>
<comment type="caution">
    <text evidence="2">The sequence shown here is derived from an EMBL/GenBank/DDBJ whole genome shotgun (WGS) entry which is preliminary data.</text>
</comment>
<feature type="transmembrane region" description="Helical" evidence="1">
    <location>
        <begin position="42"/>
        <end position="62"/>
    </location>
</feature>
<evidence type="ECO:0000313" key="3">
    <source>
        <dbReference type="Proteomes" id="UP000054526"/>
    </source>
</evidence>
<sequence length="70" mass="7998">MPYPDQNIDLVEKTNNRWLLYMIVSLISAVSLLGFPLLMLPLLITVLFIFAIVVLVLMMDLMKKCEAQLS</sequence>
<dbReference type="Proteomes" id="UP000054526">
    <property type="component" value="Unassembled WGS sequence"/>
</dbReference>
<evidence type="ECO:0000256" key="1">
    <source>
        <dbReference type="SAM" id="Phobius"/>
    </source>
</evidence>